<keyword evidence="2" id="KW-1185">Reference proteome</keyword>
<dbReference type="EMBL" id="JAQAGZ010000026">
    <property type="protein sequence ID" value="MCZ8516708.1"/>
    <property type="molecule type" value="Genomic_DNA"/>
</dbReference>
<name>A0ABT4QIK6_9BACL</name>
<organism evidence="1 2">
    <name type="scientific">Paenibacillus gyeongsangnamensis</name>
    <dbReference type="NCBI Taxonomy" id="3388067"/>
    <lineage>
        <taxon>Bacteria</taxon>
        <taxon>Bacillati</taxon>
        <taxon>Bacillota</taxon>
        <taxon>Bacilli</taxon>
        <taxon>Bacillales</taxon>
        <taxon>Paenibacillaceae</taxon>
        <taxon>Paenibacillus</taxon>
    </lineage>
</organism>
<evidence type="ECO:0000313" key="2">
    <source>
        <dbReference type="Proteomes" id="UP001527882"/>
    </source>
</evidence>
<proteinExistence type="predicted"/>
<gene>
    <name evidence="1" type="ORF">O9H85_30920</name>
</gene>
<evidence type="ECO:0000313" key="1">
    <source>
        <dbReference type="EMBL" id="MCZ8516708.1"/>
    </source>
</evidence>
<sequence>MLKKTYSKPAVIEHEKICFETGLSSCVCVADLGQVKVCVKPDGTWDPLP</sequence>
<comment type="caution">
    <text evidence="1">The sequence shown here is derived from an EMBL/GenBank/DDBJ whole genome shotgun (WGS) entry which is preliminary data.</text>
</comment>
<accession>A0ABT4QIK6</accession>
<dbReference type="Proteomes" id="UP001527882">
    <property type="component" value="Unassembled WGS sequence"/>
</dbReference>
<protein>
    <submittedName>
        <fullName evidence="1">Uncharacterized protein</fullName>
    </submittedName>
</protein>
<reference evidence="1 2" key="1">
    <citation type="submission" date="2022-12" db="EMBL/GenBank/DDBJ databases">
        <title>Draft genome sequence of Paenibacillus sp. dW9.</title>
        <authorList>
            <person name="Choi E.-W."/>
            <person name="Kim D.-U."/>
        </authorList>
    </citation>
    <scope>NUCLEOTIDE SEQUENCE [LARGE SCALE GENOMIC DNA]</scope>
    <source>
        <strain evidence="2">dW9</strain>
    </source>
</reference>
<dbReference type="RefSeq" id="WP_269885242.1">
    <property type="nucleotide sequence ID" value="NZ_JAQAGZ010000026.1"/>
</dbReference>